<dbReference type="Proteomes" id="UP000245887">
    <property type="component" value="Unassembled WGS sequence"/>
</dbReference>
<organism evidence="1 3">
    <name type="scientific">Tamilnaduibacter salinus</name>
    <dbReference type="NCBI Taxonomy" id="1484056"/>
    <lineage>
        <taxon>Bacteria</taxon>
        <taxon>Pseudomonadati</taxon>
        <taxon>Pseudomonadota</taxon>
        <taxon>Gammaproteobacteria</taxon>
        <taxon>Pseudomonadales</taxon>
        <taxon>Marinobacteraceae</taxon>
        <taxon>Tamilnaduibacter</taxon>
    </lineage>
</organism>
<name>A0A2A2I509_9GAMM</name>
<comment type="caution">
    <text evidence="1">The sequence shown here is derived from an EMBL/GenBank/DDBJ whole genome shotgun (WGS) entry which is preliminary data.</text>
</comment>
<dbReference type="AlphaFoldDB" id="A0A2A2I509"/>
<evidence type="ECO:0000313" key="1">
    <source>
        <dbReference type="EMBL" id="PAV26747.1"/>
    </source>
</evidence>
<sequence>MADIHIEEFFRDTAIILVQLYNAFPRKTTLFVEDIAGPDEPDEFGLHSRRHMACFGTMLWLADEGHLRYETTISQDAIDQAVLTQDTFTRLSAAAPLDRLPGAITEELNQSDQIPPAVRADHATSIHLFRKALKSGHSTRIADTVQGILFHDAASS</sequence>
<evidence type="ECO:0000313" key="4">
    <source>
        <dbReference type="Proteomes" id="UP000245887"/>
    </source>
</evidence>
<dbReference type="Proteomes" id="UP000218332">
    <property type="component" value="Unassembled WGS sequence"/>
</dbReference>
<dbReference type="EMBL" id="NMPM01000015">
    <property type="protein sequence ID" value="PAV26747.1"/>
    <property type="molecule type" value="Genomic_DNA"/>
</dbReference>
<protein>
    <submittedName>
        <fullName evidence="1">Uncharacterized protein</fullName>
    </submittedName>
</protein>
<accession>A0A2A2I509</accession>
<dbReference type="EMBL" id="QEKQ01000007">
    <property type="protein sequence ID" value="PVY75356.1"/>
    <property type="molecule type" value="Genomic_DNA"/>
</dbReference>
<proteinExistence type="predicted"/>
<reference evidence="2 4" key="2">
    <citation type="submission" date="2018-04" db="EMBL/GenBank/DDBJ databases">
        <title>Genomic Encyclopedia of Type Strains, Phase IV (KMG-IV): sequencing the most valuable type-strain genomes for metagenomic binning, comparative biology and taxonomic classification.</title>
        <authorList>
            <person name="Goeker M."/>
        </authorList>
    </citation>
    <scope>NUCLEOTIDE SEQUENCE [LARGE SCALE GENOMIC DNA]</scope>
    <source>
        <strain evidence="2 4">DSM 28688</strain>
    </source>
</reference>
<evidence type="ECO:0000313" key="3">
    <source>
        <dbReference type="Proteomes" id="UP000218332"/>
    </source>
</evidence>
<reference evidence="1 3" key="1">
    <citation type="submission" date="2017-07" db="EMBL/GenBank/DDBJ databases">
        <title>Tamlnaduibacter salinus (Mi-7) genome sequencing.</title>
        <authorList>
            <person name="Verma A."/>
            <person name="Krishnamurthi S."/>
        </authorList>
    </citation>
    <scope>NUCLEOTIDE SEQUENCE [LARGE SCALE GENOMIC DNA]</scope>
    <source>
        <strain evidence="1 3">Mi-7</strain>
    </source>
</reference>
<dbReference type="OrthoDB" id="6958576at2"/>
<evidence type="ECO:0000313" key="2">
    <source>
        <dbReference type="EMBL" id="PVY75356.1"/>
    </source>
</evidence>
<gene>
    <name evidence="2" type="ORF">C8D92_10773</name>
    <name evidence="1" type="ORF">CF392_04055</name>
</gene>
<keyword evidence="3" id="KW-1185">Reference proteome</keyword>
<dbReference type="RefSeq" id="WP_095610191.1">
    <property type="nucleotide sequence ID" value="NZ_NMPM01000015.1"/>
</dbReference>